<dbReference type="InterPro" id="IPR041491">
    <property type="entry name" value="TRPM_SLOG"/>
</dbReference>
<dbReference type="Pfam" id="PF18139">
    <property type="entry name" value="LSDAT_euk"/>
    <property type="match status" value="1"/>
</dbReference>
<comment type="caution">
    <text evidence="2">The sequence shown here is derived from an EMBL/GenBank/DDBJ whole genome shotgun (WGS) entry which is preliminary data.</text>
</comment>
<dbReference type="EMBL" id="CAJNOT010001638">
    <property type="protein sequence ID" value="CAF1229219.1"/>
    <property type="molecule type" value="Genomic_DNA"/>
</dbReference>
<sequence length="187" mass="20821">MCGIIEAATTADGWILTTGLNSGIAKLVGEAILQDRILNDRSKDVVSIGLTKWGTLPETTRNQLSEKFTSQKNGTNYDANEEVYEFPQEILETTDPETIELHHTYMVLFDDGQSSGYIGDEQRRRFVREASNNENKCYAVTVIVEGGTNTLQVILNDLKENRPVVIIDGSGRIADVLSDLLKQNPDW</sequence>
<evidence type="ECO:0000259" key="1">
    <source>
        <dbReference type="Pfam" id="PF18139"/>
    </source>
</evidence>
<feature type="domain" description="TRPM SLOG" evidence="1">
    <location>
        <begin position="3"/>
        <end position="178"/>
    </location>
</feature>
<reference evidence="2" key="1">
    <citation type="submission" date="2021-02" db="EMBL/GenBank/DDBJ databases">
        <authorList>
            <person name="Nowell W R."/>
        </authorList>
    </citation>
    <scope>NUCLEOTIDE SEQUENCE</scope>
</reference>
<dbReference type="Gene3D" id="3.40.50.450">
    <property type="match status" value="1"/>
</dbReference>
<dbReference type="InterPro" id="IPR050927">
    <property type="entry name" value="TRPM"/>
</dbReference>
<organism evidence="2 3">
    <name type="scientific">Rotaria sordida</name>
    <dbReference type="NCBI Taxonomy" id="392033"/>
    <lineage>
        <taxon>Eukaryota</taxon>
        <taxon>Metazoa</taxon>
        <taxon>Spiralia</taxon>
        <taxon>Gnathifera</taxon>
        <taxon>Rotifera</taxon>
        <taxon>Eurotatoria</taxon>
        <taxon>Bdelloidea</taxon>
        <taxon>Philodinida</taxon>
        <taxon>Philodinidae</taxon>
        <taxon>Rotaria</taxon>
    </lineage>
</organism>
<gene>
    <name evidence="2" type="ORF">ZHD862_LOCUS24281</name>
</gene>
<dbReference type="PANTHER" id="PTHR13800:SF12">
    <property type="entry name" value="TRANSIENT RECEPTOR POTENTIAL CATION CHANNEL SUBFAMILY M MEMBER-LIKE 2"/>
    <property type="match status" value="1"/>
</dbReference>
<dbReference type="Proteomes" id="UP000663864">
    <property type="component" value="Unassembled WGS sequence"/>
</dbReference>
<proteinExistence type="predicted"/>
<evidence type="ECO:0000313" key="2">
    <source>
        <dbReference type="EMBL" id="CAF1229219.1"/>
    </source>
</evidence>
<name>A0A814YHZ9_9BILA</name>
<dbReference type="GO" id="GO:0005886">
    <property type="term" value="C:plasma membrane"/>
    <property type="evidence" value="ECO:0007669"/>
    <property type="project" value="TreeGrafter"/>
</dbReference>
<dbReference type="GO" id="GO:0099604">
    <property type="term" value="F:ligand-gated calcium channel activity"/>
    <property type="evidence" value="ECO:0007669"/>
    <property type="project" value="TreeGrafter"/>
</dbReference>
<protein>
    <recommendedName>
        <fullName evidence="1">TRPM SLOG domain-containing protein</fullName>
    </recommendedName>
</protein>
<evidence type="ECO:0000313" key="3">
    <source>
        <dbReference type="Proteomes" id="UP000663864"/>
    </source>
</evidence>
<accession>A0A814YHZ9</accession>
<dbReference type="PANTHER" id="PTHR13800">
    <property type="entry name" value="TRANSIENT RECEPTOR POTENTIAL CATION CHANNEL, SUBFAMILY M, MEMBER 6"/>
    <property type="match status" value="1"/>
</dbReference>
<dbReference type="AlphaFoldDB" id="A0A814YHZ9"/>